<proteinExistence type="predicted"/>
<comment type="caution">
    <text evidence="2">The sequence shown here is derived from an EMBL/GenBank/DDBJ whole genome shotgun (WGS) entry which is preliminary data.</text>
</comment>
<dbReference type="EMBL" id="AMGV01000003">
    <property type="protein sequence ID" value="KEF59028.1"/>
    <property type="molecule type" value="Genomic_DNA"/>
</dbReference>
<feature type="non-terminal residue" evidence="2">
    <location>
        <position position="468"/>
    </location>
</feature>
<dbReference type="RefSeq" id="XP_013261618.1">
    <property type="nucleotide sequence ID" value="XM_013406164.1"/>
</dbReference>
<dbReference type="OrthoDB" id="3648773at2759"/>
<dbReference type="HOGENOM" id="CLU_026918_0_0_1"/>
<feature type="region of interest" description="Disordered" evidence="1">
    <location>
        <begin position="350"/>
        <end position="372"/>
    </location>
</feature>
<feature type="region of interest" description="Disordered" evidence="1">
    <location>
        <begin position="1"/>
        <end position="74"/>
    </location>
</feature>
<dbReference type="GeneID" id="25278805"/>
<accession>A0A072PI77</accession>
<keyword evidence="3" id="KW-1185">Reference proteome</keyword>
<gene>
    <name evidence="2" type="ORF">A1O9_03871</name>
</gene>
<name>A0A072PI77_9EURO</name>
<dbReference type="Proteomes" id="UP000027920">
    <property type="component" value="Unassembled WGS sequence"/>
</dbReference>
<dbReference type="AlphaFoldDB" id="A0A072PI77"/>
<feature type="region of interest" description="Disordered" evidence="1">
    <location>
        <begin position="246"/>
        <end position="270"/>
    </location>
</feature>
<organism evidence="2 3">
    <name type="scientific">Exophiala aquamarina CBS 119918</name>
    <dbReference type="NCBI Taxonomy" id="1182545"/>
    <lineage>
        <taxon>Eukaryota</taxon>
        <taxon>Fungi</taxon>
        <taxon>Dikarya</taxon>
        <taxon>Ascomycota</taxon>
        <taxon>Pezizomycotina</taxon>
        <taxon>Eurotiomycetes</taxon>
        <taxon>Chaetothyriomycetidae</taxon>
        <taxon>Chaetothyriales</taxon>
        <taxon>Herpotrichiellaceae</taxon>
        <taxon>Exophiala</taxon>
    </lineage>
</organism>
<evidence type="ECO:0000256" key="1">
    <source>
        <dbReference type="SAM" id="MobiDB-lite"/>
    </source>
</evidence>
<dbReference type="STRING" id="1182545.A0A072PI77"/>
<feature type="region of interest" description="Disordered" evidence="1">
    <location>
        <begin position="90"/>
        <end position="117"/>
    </location>
</feature>
<reference evidence="2 3" key="1">
    <citation type="submission" date="2013-03" db="EMBL/GenBank/DDBJ databases">
        <title>The Genome Sequence of Exophiala aquamarina CBS 119918.</title>
        <authorList>
            <consortium name="The Broad Institute Genomics Platform"/>
            <person name="Cuomo C."/>
            <person name="de Hoog S."/>
            <person name="Gorbushina A."/>
            <person name="Walker B."/>
            <person name="Young S.K."/>
            <person name="Zeng Q."/>
            <person name="Gargeya S."/>
            <person name="Fitzgerald M."/>
            <person name="Haas B."/>
            <person name="Abouelleil A."/>
            <person name="Allen A.W."/>
            <person name="Alvarado L."/>
            <person name="Arachchi H.M."/>
            <person name="Berlin A.M."/>
            <person name="Chapman S.B."/>
            <person name="Gainer-Dewar J."/>
            <person name="Goldberg J."/>
            <person name="Griggs A."/>
            <person name="Gujja S."/>
            <person name="Hansen M."/>
            <person name="Howarth C."/>
            <person name="Imamovic A."/>
            <person name="Ireland A."/>
            <person name="Larimer J."/>
            <person name="McCowan C."/>
            <person name="Murphy C."/>
            <person name="Pearson M."/>
            <person name="Poon T.W."/>
            <person name="Priest M."/>
            <person name="Roberts A."/>
            <person name="Saif S."/>
            <person name="Shea T."/>
            <person name="Sisk P."/>
            <person name="Sykes S."/>
            <person name="Wortman J."/>
            <person name="Nusbaum C."/>
            <person name="Birren B."/>
        </authorList>
    </citation>
    <scope>NUCLEOTIDE SEQUENCE [LARGE SCALE GENOMIC DNA]</scope>
    <source>
        <strain evidence="2 3">CBS 119918</strain>
    </source>
</reference>
<dbReference type="VEuPathDB" id="FungiDB:A1O9_03871"/>
<protein>
    <submittedName>
        <fullName evidence="2">Uncharacterized protein</fullName>
    </submittedName>
</protein>
<feature type="non-terminal residue" evidence="2">
    <location>
        <position position="1"/>
    </location>
</feature>
<feature type="compositionally biased region" description="Polar residues" evidence="1">
    <location>
        <begin position="355"/>
        <end position="365"/>
    </location>
</feature>
<evidence type="ECO:0000313" key="2">
    <source>
        <dbReference type="EMBL" id="KEF59028.1"/>
    </source>
</evidence>
<evidence type="ECO:0000313" key="3">
    <source>
        <dbReference type="Proteomes" id="UP000027920"/>
    </source>
</evidence>
<sequence>KDSHEYPPRRPRLGHIWERTQSGGVWFEHQEVNPEKKRRSSASTSKMHTSRSDQLPVRTEQTPLKPPAPTHASIPKIYGFSNIKVETSFTDSNHKQEEAETENNGSRTEVVGESHKSRRRSIKLKDLLCTPLNLINRISLSKVAPKITFSRVSEQSPEQRQDSRMADHSSLLKRNYTSEALQWVTAILQDGKHNNSGSTRLPVIKPLKARVETGRSTARRYVSPHTVEGITSQCTMVQRKSQEALSDAPSYTSSQINMRMGPQPANTPDEQATYKIKRSPSAETEDFLKVDISIRGGTSYLPSEARRIQTPPLPEETQDGRLKGFFFDYNAPRSEGSACAVREGISPATYGEAARSQSATATQKLGKTRSGKRKRLRRGDWYDVKLAELDVTDEGDPDAKRHDSTADCGASSLPAFLQCQKREEEERFDYTIPEHLPSSPLCPRHPRYWRVVKGKGSQFRGCWMHGIG</sequence>